<dbReference type="OrthoDB" id="6384283at2"/>
<feature type="transmembrane region" description="Helical" evidence="1">
    <location>
        <begin position="141"/>
        <end position="165"/>
    </location>
</feature>
<evidence type="ECO:0000313" key="3">
    <source>
        <dbReference type="Proteomes" id="UP000216840"/>
    </source>
</evidence>
<feature type="transmembrane region" description="Helical" evidence="1">
    <location>
        <begin position="12"/>
        <end position="31"/>
    </location>
</feature>
<comment type="caution">
    <text evidence="2">The sequence shown here is derived from an EMBL/GenBank/DDBJ whole genome shotgun (WGS) entry which is preliminary data.</text>
</comment>
<feature type="transmembrane region" description="Helical" evidence="1">
    <location>
        <begin position="66"/>
        <end position="89"/>
    </location>
</feature>
<keyword evidence="1" id="KW-0472">Membrane</keyword>
<organism evidence="2 3">
    <name type="scientific">Winogradskyella aurantia</name>
    <dbReference type="NCBI Taxonomy" id="1915063"/>
    <lineage>
        <taxon>Bacteria</taxon>
        <taxon>Pseudomonadati</taxon>
        <taxon>Bacteroidota</taxon>
        <taxon>Flavobacteriia</taxon>
        <taxon>Flavobacteriales</taxon>
        <taxon>Flavobacteriaceae</taxon>
        <taxon>Winogradskyella</taxon>
    </lineage>
</organism>
<dbReference type="RefSeq" id="WP_094967094.1">
    <property type="nucleotide sequence ID" value="NZ_NGJN01000001.1"/>
</dbReference>
<reference evidence="2 3" key="1">
    <citation type="submission" date="2017-05" db="EMBL/GenBank/DDBJ databases">
        <title>The draft genome sequence of Idiomarina salinarum WNB302.</title>
        <authorList>
            <person name="Sun Y."/>
            <person name="Chen B."/>
            <person name="Du Z."/>
        </authorList>
    </citation>
    <scope>NUCLEOTIDE SEQUENCE [LARGE SCALE GENOMIC DNA]</scope>
    <source>
        <strain evidence="2 3">WNB302</strain>
    </source>
</reference>
<evidence type="ECO:0000256" key="1">
    <source>
        <dbReference type="SAM" id="Phobius"/>
    </source>
</evidence>
<dbReference type="Proteomes" id="UP000216840">
    <property type="component" value="Unassembled WGS sequence"/>
</dbReference>
<keyword evidence="3" id="KW-1185">Reference proteome</keyword>
<keyword evidence="1" id="KW-0812">Transmembrane</keyword>
<keyword evidence="1" id="KW-1133">Transmembrane helix</keyword>
<dbReference type="EMBL" id="NGJN01000001">
    <property type="protein sequence ID" value="OZV71020.1"/>
    <property type="molecule type" value="Genomic_DNA"/>
</dbReference>
<gene>
    <name evidence="2" type="ORF">CA834_02580</name>
</gene>
<dbReference type="InterPro" id="IPR025250">
    <property type="entry name" value="DUF4199"/>
</dbReference>
<evidence type="ECO:0000313" key="2">
    <source>
        <dbReference type="EMBL" id="OZV71020.1"/>
    </source>
</evidence>
<protein>
    <submittedName>
        <fullName evidence="2">DUF4199 domain-containing protein</fullName>
    </submittedName>
</protein>
<accession>A0A265V0C3</accession>
<dbReference type="Pfam" id="PF13858">
    <property type="entry name" value="DUF4199"/>
    <property type="match status" value="1"/>
</dbReference>
<name>A0A265V0C3_9FLAO</name>
<dbReference type="AlphaFoldDB" id="A0A265V0C3"/>
<sequence>MKSTVLKFGGYGLLTGVVIFGLALTLGSGLSYTTQEIIGYGAMIASLSFVFFGIKHYRDKINDGKITFGKALLIGLLISAFVGIGIGLVDYLYTTVLNPDFADDYLERTLEIYESQYTGDELVSKKAELTQQMKDYGGSGFMATLMFVTVVLIGLIVSIISALILQRKH</sequence>
<proteinExistence type="predicted"/>
<feature type="transmembrane region" description="Helical" evidence="1">
    <location>
        <begin position="37"/>
        <end position="54"/>
    </location>
</feature>